<reference evidence="1 2" key="1">
    <citation type="journal article" date="2018" name="Environ. Microbiol.">
        <title>New archaeal viruses discovered by metagenomic analysis of viral communities in enrichment cultures.</title>
        <authorList>
            <person name="Liu Y."/>
            <person name="Brandt D."/>
            <person name="Ishino S."/>
            <person name="Ishino Y."/>
            <person name="Koonin E.V."/>
            <person name="Kalinowski J."/>
            <person name="Krupovic M."/>
            <person name="Prangishvili D."/>
        </authorList>
    </citation>
    <scope>NUCLEOTIDE SEQUENCE [LARGE SCALE GENOMIC DNA]</scope>
</reference>
<dbReference type="Proteomes" id="UP000277749">
    <property type="component" value="Segment"/>
</dbReference>
<evidence type="ECO:0000313" key="1">
    <source>
        <dbReference type="EMBL" id="AZI75803.1"/>
    </source>
</evidence>
<organism evidence="1 2">
    <name type="scientific">Sulfolobales Beppu filamentous virus 2</name>
    <dbReference type="NCBI Taxonomy" id="2493123"/>
    <lineage>
        <taxon>Viruses</taxon>
        <taxon>Adnaviria</taxon>
        <taxon>Zilligvirae</taxon>
        <taxon>Taleaviricota</taxon>
        <taxon>Tokiviricetes</taxon>
        <taxon>Ligamenvirales</taxon>
        <taxon>Lipothrixviridae</taxon>
        <taxon>Alphalipothrixvirus</taxon>
        <taxon>Alphalipothrixvirus umijigokuense</taxon>
    </lineage>
</organism>
<dbReference type="EMBL" id="MK064563">
    <property type="protein sequence ID" value="AZI75803.1"/>
    <property type="molecule type" value="Genomic_DNA"/>
</dbReference>
<protein>
    <submittedName>
        <fullName evidence="1">Ribbon-helix-helix domain</fullName>
    </submittedName>
</protein>
<sequence length="110" mass="13254">MADYVYITSIKLFVSDYEYIKNHGQVQQTVRNFIEECIEMGFDKTYPLEERLHTISIKLTKQQEKMLKDYVKKYNGNISQFIRNCVHYNIKKIREREKLGIARVEKIPFL</sequence>
<name>A0A3Q8Q976_9VIRU</name>
<keyword evidence="2" id="KW-1185">Reference proteome</keyword>
<proteinExistence type="predicted"/>
<accession>A0A3Q8Q976</accession>
<gene>
    <name evidence="1" type="ORF">SBFV2_gp36</name>
</gene>
<evidence type="ECO:0000313" key="2">
    <source>
        <dbReference type="Proteomes" id="UP000277749"/>
    </source>
</evidence>